<dbReference type="PANTHER" id="PTHR34501:SF2">
    <property type="entry name" value="OUTER MEMBRANE PORIN F-RELATED"/>
    <property type="match status" value="1"/>
</dbReference>
<keyword evidence="9" id="KW-0998">Cell outer membrane</keyword>
<dbReference type="SUPFAM" id="SSF56935">
    <property type="entry name" value="Porins"/>
    <property type="match status" value="1"/>
</dbReference>
<evidence type="ECO:0000256" key="4">
    <source>
        <dbReference type="ARBA" id="ARBA00022692"/>
    </source>
</evidence>
<dbReference type="InterPro" id="IPR050298">
    <property type="entry name" value="Gram-neg_bact_OMP"/>
</dbReference>
<dbReference type="InterPro" id="IPR023614">
    <property type="entry name" value="Porin_dom_sf"/>
</dbReference>
<dbReference type="CDD" id="cd00342">
    <property type="entry name" value="gram_neg_porins"/>
    <property type="match status" value="1"/>
</dbReference>
<reference evidence="12" key="1">
    <citation type="submission" date="2018-12" db="EMBL/GenBank/DDBJ databases">
        <authorList>
            <consortium name="Pathogen Informatics"/>
        </authorList>
    </citation>
    <scope>NUCLEOTIDE SEQUENCE [LARGE SCALE GENOMIC DNA]</scope>
    <source>
        <strain evidence="12">NCTC10643</strain>
    </source>
</reference>
<dbReference type="GO" id="GO:0046930">
    <property type="term" value="C:pore complex"/>
    <property type="evidence" value="ECO:0007669"/>
    <property type="project" value="UniProtKB-KW"/>
</dbReference>
<keyword evidence="3" id="KW-1134">Transmembrane beta strand</keyword>
<keyword evidence="6" id="KW-0406">Ion transport</keyword>
<organism evidence="12 13">
    <name type="scientific">Mannheimia haemolytica</name>
    <name type="common">Pasteurella haemolytica</name>
    <dbReference type="NCBI Taxonomy" id="75985"/>
    <lineage>
        <taxon>Bacteria</taxon>
        <taxon>Pseudomonadati</taxon>
        <taxon>Pseudomonadota</taxon>
        <taxon>Gammaproteobacteria</taxon>
        <taxon>Pasteurellales</taxon>
        <taxon>Pasteurellaceae</taxon>
        <taxon>Mannheimia</taxon>
    </lineage>
</organism>
<evidence type="ECO:0000256" key="8">
    <source>
        <dbReference type="ARBA" id="ARBA00023136"/>
    </source>
</evidence>
<evidence type="ECO:0000256" key="10">
    <source>
        <dbReference type="SAM" id="SignalP"/>
    </source>
</evidence>
<name>A0A448T9U9_MANHA</name>
<dbReference type="PANTHER" id="PTHR34501">
    <property type="entry name" value="PROTEIN YDDL-RELATED"/>
    <property type="match status" value="1"/>
</dbReference>
<keyword evidence="7" id="KW-0626">Porin</keyword>
<keyword evidence="2" id="KW-0813">Transport</keyword>
<evidence type="ECO:0000313" key="12">
    <source>
        <dbReference type="EMBL" id="VEI76648.1"/>
    </source>
</evidence>
<feature type="domain" description="Porin" evidence="11">
    <location>
        <begin position="9"/>
        <end position="322"/>
    </location>
</feature>
<protein>
    <submittedName>
        <fullName evidence="12">Outer membrane protein (Porin)</fullName>
    </submittedName>
</protein>
<keyword evidence="4" id="KW-0812">Transmembrane</keyword>
<evidence type="ECO:0000313" key="13">
    <source>
        <dbReference type="Proteomes" id="UP000271188"/>
    </source>
</evidence>
<dbReference type="Pfam" id="PF13609">
    <property type="entry name" value="Porin_4"/>
    <property type="match status" value="1"/>
</dbReference>
<evidence type="ECO:0000256" key="1">
    <source>
        <dbReference type="ARBA" id="ARBA00004571"/>
    </source>
</evidence>
<accession>A0A448T9U9</accession>
<proteinExistence type="predicted"/>
<evidence type="ECO:0000256" key="7">
    <source>
        <dbReference type="ARBA" id="ARBA00023114"/>
    </source>
</evidence>
<sequence length="364" mass="41068">MKKTTLAILASALIANSALAITIYDHKETGTQIEFIGSARIKWESTSDKTSPVNGKATRNHVNHAVDNNGSRFGFRLTQQVGHGFYALGRVEWRMRGDSSSQHNFDHIYDHQLYAGIGHKQYGELTYGNMTNIADEVKQTDLPNTLSLSDGLLTGSSRRTVQYVYKGIEGVKLGAFYGGNSQRGNNALDLANKRKDIWGAAAIYNYKIDDNQSLKLATGATRERFEQSIGNYERTALAFGTAYTYGKTTLGLDLERRETEDQNAIGNKRIEKEVRTVLLHRLTDQWNAYTMYAYKENKLNAVGLANDSKVKRNQFMLGTEYYIVPKHLKGFVEWQATRAKHYTNDVKTAKSRNYTTVVGLRAYW</sequence>
<evidence type="ECO:0000256" key="5">
    <source>
        <dbReference type="ARBA" id="ARBA00022729"/>
    </source>
</evidence>
<dbReference type="GO" id="GO:0015288">
    <property type="term" value="F:porin activity"/>
    <property type="evidence" value="ECO:0007669"/>
    <property type="project" value="UniProtKB-KW"/>
</dbReference>
<dbReference type="EMBL" id="LR134495">
    <property type="protein sequence ID" value="VEI76648.1"/>
    <property type="molecule type" value="Genomic_DNA"/>
</dbReference>
<gene>
    <name evidence="12" type="ORF">NCTC10643_00961</name>
</gene>
<evidence type="ECO:0000259" key="11">
    <source>
        <dbReference type="Pfam" id="PF13609"/>
    </source>
</evidence>
<dbReference type="GO" id="GO:0009279">
    <property type="term" value="C:cell outer membrane"/>
    <property type="evidence" value="ECO:0007669"/>
    <property type="project" value="UniProtKB-SubCell"/>
</dbReference>
<keyword evidence="8" id="KW-0472">Membrane</keyword>
<keyword evidence="5 10" id="KW-0732">Signal</keyword>
<comment type="subcellular location">
    <subcellularLocation>
        <location evidence="1">Cell outer membrane</location>
        <topology evidence="1">Multi-pass membrane protein</topology>
    </subcellularLocation>
</comment>
<dbReference type="GO" id="GO:0006811">
    <property type="term" value="P:monoatomic ion transport"/>
    <property type="evidence" value="ECO:0007669"/>
    <property type="project" value="UniProtKB-KW"/>
</dbReference>
<feature type="chain" id="PRO_5019559303" evidence="10">
    <location>
        <begin position="21"/>
        <end position="364"/>
    </location>
</feature>
<evidence type="ECO:0000256" key="6">
    <source>
        <dbReference type="ARBA" id="ARBA00023065"/>
    </source>
</evidence>
<evidence type="ECO:0000256" key="3">
    <source>
        <dbReference type="ARBA" id="ARBA00022452"/>
    </source>
</evidence>
<dbReference type="Gene3D" id="2.40.160.10">
    <property type="entry name" value="Porin"/>
    <property type="match status" value="1"/>
</dbReference>
<evidence type="ECO:0000256" key="9">
    <source>
        <dbReference type="ARBA" id="ARBA00023237"/>
    </source>
</evidence>
<feature type="signal peptide" evidence="10">
    <location>
        <begin position="1"/>
        <end position="20"/>
    </location>
</feature>
<evidence type="ECO:0000256" key="2">
    <source>
        <dbReference type="ARBA" id="ARBA00022448"/>
    </source>
</evidence>
<dbReference type="Proteomes" id="UP000271188">
    <property type="component" value="Chromosome"/>
</dbReference>
<dbReference type="AlphaFoldDB" id="A0A448T9U9"/>
<dbReference type="InterPro" id="IPR033900">
    <property type="entry name" value="Gram_neg_porin_domain"/>
</dbReference>
<dbReference type="RefSeq" id="WP_126301723.1">
    <property type="nucleotide sequence ID" value="NZ_LR134495.1"/>
</dbReference>